<evidence type="ECO:0000256" key="2">
    <source>
        <dbReference type="ARBA" id="ARBA00022491"/>
    </source>
</evidence>
<keyword evidence="7" id="KW-0805">Transcription regulation</keyword>
<dbReference type="Pfam" id="PF00717">
    <property type="entry name" value="Peptidase_S24"/>
    <property type="match status" value="1"/>
</dbReference>
<dbReference type="GO" id="GO:0004252">
    <property type="term" value="F:serine-type endopeptidase activity"/>
    <property type="evidence" value="ECO:0007669"/>
    <property type="project" value="InterPro"/>
</dbReference>
<dbReference type="Pfam" id="PF01726">
    <property type="entry name" value="LexA_DNA_bind"/>
    <property type="match status" value="1"/>
</dbReference>
<keyword evidence="9" id="KW-0804">Transcription</keyword>
<dbReference type="InterPro" id="IPR006199">
    <property type="entry name" value="LexA_DNA-bd_dom"/>
</dbReference>
<dbReference type="GO" id="GO:0045892">
    <property type="term" value="P:negative regulation of DNA-templated transcription"/>
    <property type="evidence" value="ECO:0007669"/>
    <property type="project" value="InterPro"/>
</dbReference>
<dbReference type="GO" id="GO:0003677">
    <property type="term" value="F:DNA binding"/>
    <property type="evidence" value="ECO:0007669"/>
    <property type="project" value="UniProtKB-KW"/>
</dbReference>
<evidence type="ECO:0000256" key="11">
    <source>
        <dbReference type="ARBA" id="ARBA00023236"/>
    </source>
</evidence>
<dbReference type="GO" id="GO:0006260">
    <property type="term" value="P:DNA replication"/>
    <property type="evidence" value="ECO:0007669"/>
    <property type="project" value="UniProtKB-KW"/>
</dbReference>
<feature type="domain" description="LexA repressor DNA-binding" evidence="14">
    <location>
        <begin position="5"/>
        <end position="68"/>
    </location>
</feature>
<evidence type="ECO:0000256" key="7">
    <source>
        <dbReference type="ARBA" id="ARBA00023015"/>
    </source>
</evidence>
<sequence>MVSVQKLTKRQKQVLKFIHTSIKNSGYPPTLADLREELDVVSNQAVIDVLSVLERKGFIKREEGTARGIRILDKGFEILSARPLIPSLGFTAAGPYKDAFENLDWQEVEDMKTAQNVFIVDVTGDSMTDAGIKDGDKVIIQQAKEFRNGDVVLARDNDGTTIKRLINSNGRIYLKPENPKYQNIPIYPETRLLGKVIGKVASESN</sequence>
<evidence type="ECO:0000256" key="8">
    <source>
        <dbReference type="ARBA" id="ARBA00023125"/>
    </source>
</evidence>
<dbReference type="PANTHER" id="PTHR33516">
    <property type="entry name" value="LEXA REPRESSOR"/>
    <property type="match status" value="1"/>
</dbReference>
<dbReference type="GO" id="GO:0006281">
    <property type="term" value="P:DNA repair"/>
    <property type="evidence" value="ECO:0007669"/>
    <property type="project" value="UniProtKB-KW"/>
</dbReference>
<dbReference type="PANTHER" id="PTHR33516:SF2">
    <property type="entry name" value="LEXA REPRESSOR-RELATED"/>
    <property type="match status" value="1"/>
</dbReference>
<evidence type="ECO:0000256" key="9">
    <source>
        <dbReference type="ARBA" id="ARBA00023163"/>
    </source>
</evidence>
<dbReference type="Gene3D" id="2.10.109.10">
    <property type="entry name" value="Umud Fragment, subunit A"/>
    <property type="match status" value="1"/>
</dbReference>
<evidence type="ECO:0000256" key="12">
    <source>
        <dbReference type="RuleBase" id="RU003991"/>
    </source>
</evidence>
<dbReference type="InterPro" id="IPR050077">
    <property type="entry name" value="LexA_repressor"/>
</dbReference>
<dbReference type="GO" id="GO:0006508">
    <property type="term" value="P:proteolysis"/>
    <property type="evidence" value="ECO:0007669"/>
    <property type="project" value="InterPro"/>
</dbReference>
<evidence type="ECO:0000259" key="13">
    <source>
        <dbReference type="Pfam" id="PF00717"/>
    </source>
</evidence>
<dbReference type="NCBIfam" id="TIGR00498">
    <property type="entry name" value="lexA"/>
    <property type="match status" value="1"/>
</dbReference>
<evidence type="ECO:0000256" key="1">
    <source>
        <dbReference type="ARBA" id="ARBA00007484"/>
    </source>
</evidence>
<dbReference type="CDD" id="cd06529">
    <property type="entry name" value="S24_LexA-like"/>
    <property type="match status" value="1"/>
</dbReference>
<dbReference type="EMBL" id="LBVU01000004">
    <property type="protein sequence ID" value="KKQ91736.1"/>
    <property type="molecule type" value="Genomic_DNA"/>
</dbReference>
<dbReference type="AlphaFoldDB" id="A0A0G0PQV6"/>
<dbReference type="GO" id="GO:0009432">
    <property type="term" value="P:SOS response"/>
    <property type="evidence" value="ECO:0007669"/>
    <property type="project" value="UniProtKB-KW"/>
</dbReference>
<dbReference type="STRING" id="1618572.UT17_C0004G0084"/>
<dbReference type="InterPro" id="IPR039418">
    <property type="entry name" value="LexA-like"/>
</dbReference>
<accession>A0A0G0PQV6</accession>
<proteinExistence type="inferred from homology"/>
<dbReference type="InterPro" id="IPR006200">
    <property type="entry name" value="LexA"/>
</dbReference>
<keyword evidence="10" id="KW-0234">DNA repair</keyword>
<dbReference type="InterPro" id="IPR036286">
    <property type="entry name" value="LexA/Signal_pep-like_sf"/>
</dbReference>
<protein>
    <submittedName>
        <fullName evidence="15">LexA repressor</fullName>
    </submittedName>
</protein>
<dbReference type="InterPro" id="IPR036388">
    <property type="entry name" value="WH-like_DNA-bd_sf"/>
</dbReference>
<dbReference type="Proteomes" id="UP000034774">
    <property type="component" value="Unassembled WGS sequence"/>
</dbReference>
<keyword evidence="3" id="KW-0235">DNA replication</keyword>
<organism evidence="15 16">
    <name type="scientific">Candidatus Woesebacteria bacterium GW2011_GWB1_39_10</name>
    <dbReference type="NCBI Taxonomy" id="1618572"/>
    <lineage>
        <taxon>Bacteria</taxon>
        <taxon>Candidatus Woeseibacteriota</taxon>
    </lineage>
</organism>
<keyword evidence="8" id="KW-0238">DNA-binding</keyword>
<evidence type="ECO:0000256" key="10">
    <source>
        <dbReference type="ARBA" id="ARBA00023204"/>
    </source>
</evidence>
<dbReference type="InterPro" id="IPR015927">
    <property type="entry name" value="Peptidase_S24_S26A/B/C"/>
</dbReference>
<gene>
    <name evidence="15" type="ORF">UT17_C0004G0084</name>
</gene>
<comment type="similarity">
    <text evidence="1 12">Belongs to the peptidase S24 family.</text>
</comment>
<keyword evidence="11" id="KW-0742">SOS response</keyword>
<dbReference type="SUPFAM" id="SSF46785">
    <property type="entry name" value="Winged helix' DNA-binding domain"/>
    <property type="match status" value="1"/>
</dbReference>
<keyword evidence="5 12" id="KW-0378">Hydrolase</keyword>
<dbReference type="SUPFAM" id="SSF51306">
    <property type="entry name" value="LexA/Signal peptidase"/>
    <property type="match status" value="1"/>
</dbReference>
<dbReference type="InterPro" id="IPR036390">
    <property type="entry name" value="WH_DNA-bd_sf"/>
</dbReference>
<evidence type="ECO:0000313" key="16">
    <source>
        <dbReference type="Proteomes" id="UP000034774"/>
    </source>
</evidence>
<keyword evidence="6 12" id="KW-0068">Autocatalytic cleavage</keyword>
<reference evidence="15 16" key="1">
    <citation type="journal article" date="2015" name="Nature">
        <title>rRNA introns, odd ribosomes, and small enigmatic genomes across a large radiation of phyla.</title>
        <authorList>
            <person name="Brown C.T."/>
            <person name="Hug L.A."/>
            <person name="Thomas B.C."/>
            <person name="Sharon I."/>
            <person name="Castelle C.J."/>
            <person name="Singh A."/>
            <person name="Wilkins M.J."/>
            <person name="Williams K.H."/>
            <person name="Banfield J.F."/>
        </authorList>
    </citation>
    <scope>NUCLEOTIDE SEQUENCE [LARGE SCALE GENOMIC DNA]</scope>
</reference>
<evidence type="ECO:0000256" key="3">
    <source>
        <dbReference type="ARBA" id="ARBA00022705"/>
    </source>
</evidence>
<evidence type="ECO:0000256" key="6">
    <source>
        <dbReference type="ARBA" id="ARBA00022813"/>
    </source>
</evidence>
<dbReference type="InterPro" id="IPR006197">
    <property type="entry name" value="Peptidase_S24_LexA"/>
</dbReference>
<evidence type="ECO:0000256" key="4">
    <source>
        <dbReference type="ARBA" id="ARBA00022763"/>
    </source>
</evidence>
<evidence type="ECO:0000259" key="14">
    <source>
        <dbReference type="Pfam" id="PF01726"/>
    </source>
</evidence>
<keyword evidence="2" id="KW-0678">Repressor</keyword>
<evidence type="ECO:0000256" key="5">
    <source>
        <dbReference type="ARBA" id="ARBA00022801"/>
    </source>
</evidence>
<comment type="caution">
    <text evidence="15">The sequence shown here is derived from an EMBL/GenBank/DDBJ whole genome shotgun (WGS) entry which is preliminary data.</text>
</comment>
<dbReference type="PRINTS" id="PR00726">
    <property type="entry name" value="LEXASERPTASE"/>
</dbReference>
<dbReference type="Gene3D" id="1.10.10.10">
    <property type="entry name" value="Winged helix-like DNA-binding domain superfamily/Winged helix DNA-binding domain"/>
    <property type="match status" value="1"/>
</dbReference>
<feature type="domain" description="Peptidase S24/S26A/S26B/S26C" evidence="13">
    <location>
        <begin position="105"/>
        <end position="197"/>
    </location>
</feature>
<name>A0A0G0PQV6_9BACT</name>
<keyword evidence="4" id="KW-0227">DNA damage</keyword>
<evidence type="ECO:0000313" key="15">
    <source>
        <dbReference type="EMBL" id="KKQ91736.1"/>
    </source>
</evidence>